<evidence type="ECO:0000256" key="1">
    <source>
        <dbReference type="ARBA" id="ARBA00004173"/>
    </source>
</evidence>
<dbReference type="AlphaFoldDB" id="A0A8K0JS75"/>
<dbReference type="PROSITE" id="PS00099">
    <property type="entry name" value="THIOLASE_3"/>
    <property type="match status" value="1"/>
</dbReference>
<dbReference type="OrthoDB" id="5404651at2759"/>
<dbReference type="PROSITE" id="PS00737">
    <property type="entry name" value="THIOLASE_2"/>
    <property type="match status" value="1"/>
</dbReference>
<evidence type="ECO:0000256" key="12">
    <source>
        <dbReference type="RuleBase" id="RU003557"/>
    </source>
</evidence>
<organism evidence="15 16">
    <name type="scientific">Filobasidium floriforme</name>
    <dbReference type="NCBI Taxonomy" id="5210"/>
    <lineage>
        <taxon>Eukaryota</taxon>
        <taxon>Fungi</taxon>
        <taxon>Dikarya</taxon>
        <taxon>Basidiomycota</taxon>
        <taxon>Agaricomycotina</taxon>
        <taxon>Tremellomycetes</taxon>
        <taxon>Filobasidiales</taxon>
        <taxon>Filobasidiaceae</taxon>
        <taxon>Filobasidium</taxon>
    </lineage>
</organism>
<dbReference type="InterPro" id="IPR020616">
    <property type="entry name" value="Thiolase_N"/>
</dbReference>
<feature type="domain" description="Thiolase C-terminal" evidence="14">
    <location>
        <begin position="301"/>
        <end position="420"/>
    </location>
</feature>
<dbReference type="InterPro" id="IPR016039">
    <property type="entry name" value="Thiolase-like"/>
</dbReference>
<dbReference type="EC" id="2.3.1.9" evidence="4"/>
<accession>A0A8K0JS75</accession>
<dbReference type="Pfam" id="PF00108">
    <property type="entry name" value="Thiolase_N"/>
    <property type="match status" value="1"/>
</dbReference>
<feature type="domain" description="Thiolase N-terminal" evidence="13">
    <location>
        <begin position="38"/>
        <end position="293"/>
    </location>
</feature>
<dbReference type="InterPro" id="IPR020617">
    <property type="entry name" value="Thiolase_C"/>
</dbReference>
<comment type="subcellular location">
    <subcellularLocation>
        <location evidence="1">Mitochondrion</location>
    </subcellularLocation>
</comment>
<evidence type="ECO:0000256" key="6">
    <source>
        <dbReference type="ARBA" id="ARBA00022723"/>
    </source>
</evidence>
<evidence type="ECO:0000256" key="8">
    <source>
        <dbReference type="ARBA" id="ARBA00022958"/>
    </source>
</evidence>
<feature type="active site" description="Proton acceptor" evidence="11">
    <location>
        <position position="407"/>
    </location>
</feature>
<dbReference type="GO" id="GO:0005739">
    <property type="term" value="C:mitochondrion"/>
    <property type="evidence" value="ECO:0007669"/>
    <property type="project" value="UniProtKB-SubCell"/>
</dbReference>
<gene>
    <name evidence="15" type="ORF">FFLO_02813</name>
</gene>
<evidence type="ECO:0000256" key="5">
    <source>
        <dbReference type="ARBA" id="ARBA00022679"/>
    </source>
</evidence>
<keyword evidence="5 12" id="KW-0808">Transferase</keyword>
<evidence type="ECO:0000256" key="2">
    <source>
        <dbReference type="ARBA" id="ARBA00010982"/>
    </source>
</evidence>
<dbReference type="GO" id="GO:0003985">
    <property type="term" value="F:acetyl-CoA C-acetyltransferase activity"/>
    <property type="evidence" value="ECO:0007669"/>
    <property type="project" value="UniProtKB-EC"/>
</dbReference>
<dbReference type="NCBIfam" id="TIGR01930">
    <property type="entry name" value="AcCoA-C-Actrans"/>
    <property type="match status" value="1"/>
</dbReference>
<dbReference type="InterPro" id="IPR020613">
    <property type="entry name" value="Thiolase_CS"/>
</dbReference>
<sequence length="421" mass="44041">MLARSALSSTLKSSPISLRSISLQTRNMSGAVAQQPPVYIVAASRTPIGSFNGGLSSLPATQLGSTVVKHALAKIDLDPKHVDEVFFGQVIQAGTGQSPARQVSIGAGIPNTTDATTINKVCASGMKSIMLAAQSLALGTNSCMVAGGMESMSQAPFLTPRHPPSFGHMTSSDSLVIDGLFDVYNKCAMGNCAEHTAAKYDISREAQDDHAIESYKRVERAWAEGRFEAEIAPVTIKGKKGDTVVKEDEEYKKVFYDKVRGLRPVFQKDGTVTAANASTLNDGASAVILMTEEKLKETGVKPLAKILAYADAAADPMDFPTAPTIAIPKALKQAGVSQDDVALFELNEAFSVVVRAAEKIMNVDPAKINVNGGAVALGHPIGSSGCRIVVSLTHALKQGEIGVAGVCNGGGAASAMVIQRL</sequence>
<keyword evidence="8" id="KW-0630">Potassium</keyword>
<reference evidence="15" key="1">
    <citation type="submission" date="2020-04" db="EMBL/GenBank/DDBJ databases">
        <title>Analysis of mating type loci in Filobasidium floriforme.</title>
        <authorList>
            <person name="Nowrousian M."/>
        </authorList>
    </citation>
    <scope>NUCLEOTIDE SEQUENCE</scope>
    <source>
        <strain evidence="15">CBS 6242</strain>
    </source>
</reference>
<dbReference type="InterPro" id="IPR020615">
    <property type="entry name" value="Thiolase_acyl_enz_int_AS"/>
</dbReference>
<evidence type="ECO:0000313" key="15">
    <source>
        <dbReference type="EMBL" id="KAG7558250.1"/>
    </source>
</evidence>
<dbReference type="GO" id="GO:0006635">
    <property type="term" value="P:fatty acid beta-oxidation"/>
    <property type="evidence" value="ECO:0007669"/>
    <property type="project" value="TreeGrafter"/>
</dbReference>
<dbReference type="Gene3D" id="3.40.47.10">
    <property type="match status" value="2"/>
</dbReference>
<evidence type="ECO:0000313" key="16">
    <source>
        <dbReference type="Proteomes" id="UP000812966"/>
    </source>
</evidence>
<dbReference type="PANTHER" id="PTHR18919">
    <property type="entry name" value="ACETYL-COA C-ACYLTRANSFERASE"/>
    <property type="match status" value="1"/>
</dbReference>
<keyword evidence="6" id="KW-0479">Metal-binding</keyword>
<dbReference type="SUPFAM" id="SSF53901">
    <property type="entry name" value="Thiolase-like"/>
    <property type="match status" value="2"/>
</dbReference>
<evidence type="ECO:0000256" key="7">
    <source>
        <dbReference type="ARBA" id="ARBA00022946"/>
    </source>
</evidence>
<protein>
    <recommendedName>
        <fullName evidence="4">acetyl-CoA C-acetyltransferase</fullName>
        <ecNumber evidence="4">2.3.1.9</ecNumber>
    </recommendedName>
</protein>
<evidence type="ECO:0000256" key="4">
    <source>
        <dbReference type="ARBA" id="ARBA00012705"/>
    </source>
</evidence>
<comment type="caution">
    <text evidence="15">The sequence shown here is derived from an EMBL/GenBank/DDBJ whole genome shotgun (WGS) entry which is preliminary data.</text>
</comment>
<dbReference type="PANTHER" id="PTHR18919:SF156">
    <property type="entry name" value="ACETYL-COA ACETYLTRANSFERASE, MITOCHONDRIAL"/>
    <property type="match status" value="1"/>
</dbReference>
<keyword evidence="16" id="KW-1185">Reference proteome</keyword>
<dbReference type="InterPro" id="IPR020610">
    <property type="entry name" value="Thiolase_AS"/>
</dbReference>
<dbReference type="PIRSF" id="PIRSF000429">
    <property type="entry name" value="Ac-CoA_Ac_transf"/>
    <property type="match status" value="1"/>
</dbReference>
<keyword evidence="9" id="KW-0496">Mitochondrion</keyword>
<comment type="subunit">
    <text evidence="3">Homotetramer.</text>
</comment>
<dbReference type="Proteomes" id="UP000812966">
    <property type="component" value="Unassembled WGS sequence"/>
</dbReference>
<evidence type="ECO:0000256" key="9">
    <source>
        <dbReference type="ARBA" id="ARBA00023128"/>
    </source>
</evidence>
<keyword evidence="7" id="KW-0809">Transit peptide</keyword>
<dbReference type="Pfam" id="PF02803">
    <property type="entry name" value="Thiolase_C"/>
    <property type="match status" value="1"/>
</dbReference>
<dbReference type="GO" id="GO:0046872">
    <property type="term" value="F:metal ion binding"/>
    <property type="evidence" value="ECO:0007669"/>
    <property type="project" value="UniProtKB-KW"/>
</dbReference>
<dbReference type="FunFam" id="3.40.47.10:FF:000007">
    <property type="entry name" value="acetyl-CoA acetyltransferase, mitochondrial"/>
    <property type="match status" value="1"/>
</dbReference>
<dbReference type="EMBL" id="JABELV010000047">
    <property type="protein sequence ID" value="KAG7558250.1"/>
    <property type="molecule type" value="Genomic_DNA"/>
</dbReference>
<dbReference type="CDD" id="cd00751">
    <property type="entry name" value="thiolase"/>
    <property type="match status" value="1"/>
</dbReference>
<dbReference type="PROSITE" id="PS00098">
    <property type="entry name" value="THIOLASE_1"/>
    <property type="match status" value="1"/>
</dbReference>
<evidence type="ECO:0000256" key="3">
    <source>
        <dbReference type="ARBA" id="ARBA00011881"/>
    </source>
</evidence>
<evidence type="ECO:0000259" key="14">
    <source>
        <dbReference type="Pfam" id="PF02803"/>
    </source>
</evidence>
<name>A0A8K0JS75_9TREE</name>
<keyword evidence="10 12" id="KW-0012">Acyltransferase</keyword>
<evidence type="ECO:0000259" key="13">
    <source>
        <dbReference type="Pfam" id="PF00108"/>
    </source>
</evidence>
<evidence type="ECO:0000256" key="11">
    <source>
        <dbReference type="PIRSR" id="PIRSR000429-1"/>
    </source>
</evidence>
<feature type="active site" description="Proton acceptor" evidence="11">
    <location>
        <position position="379"/>
    </location>
</feature>
<evidence type="ECO:0000256" key="10">
    <source>
        <dbReference type="ARBA" id="ARBA00023315"/>
    </source>
</evidence>
<feature type="active site" description="Acyl-thioester intermediate" evidence="11">
    <location>
        <position position="122"/>
    </location>
</feature>
<proteinExistence type="inferred from homology"/>
<dbReference type="InterPro" id="IPR002155">
    <property type="entry name" value="Thiolase"/>
</dbReference>
<comment type="similarity">
    <text evidence="2 12">Belongs to the thiolase-like superfamily. Thiolase family.</text>
</comment>